<dbReference type="EMBL" id="JAGPXC010000001">
    <property type="protein sequence ID" value="KAH6659663.1"/>
    <property type="molecule type" value="Genomic_DNA"/>
</dbReference>
<dbReference type="Pfam" id="PF05224">
    <property type="entry name" value="NDT80_PhoG"/>
    <property type="match status" value="1"/>
</dbReference>
<dbReference type="PROSITE" id="PS51517">
    <property type="entry name" value="NDT80"/>
    <property type="match status" value="1"/>
</dbReference>
<gene>
    <name evidence="5" type="ORF">BKA67DRAFT_23688</name>
</gene>
<proteinExistence type="predicted"/>
<feature type="domain" description="NDT80" evidence="4">
    <location>
        <begin position="60"/>
        <end position="336"/>
    </location>
</feature>
<evidence type="ECO:0000313" key="5">
    <source>
        <dbReference type="EMBL" id="KAH6659663.1"/>
    </source>
</evidence>
<protein>
    <recommendedName>
        <fullName evidence="4">NDT80 domain-containing protein</fullName>
    </recommendedName>
</protein>
<evidence type="ECO:0000256" key="1">
    <source>
        <dbReference type="ARBA" id="ARBA00023125"/>
    </source>
</evidence>
<sequence>MSSSGTSSTLMAHGQRPISLPTPAYTARSIYEHSPPLSRLGQNQRSPAFSGPVRRHPLSPTPSPSIGYPNPLASIRMDANPYTTGKGVMNIPPLQQVISHGQLFYVNGHGSSTTTIDKIDIQGTIDKGFFLSEGEWTCYRRNYFSCICAFTLEPPNIHNLGIQYRPNGSGTFYDVFDFAMTISAVVAESDAHTIDLVQHTPKRDKGPISRPDRVKLSPKQPAPTPHHLGSVGSIYTNPHRLTSGTSGSIYGDYSQPQGSHPTEHTFERIQFKQATANNGKRRAAQQYYHLVVELHAHVAPIGDPAGQAREWLKIAQRKSAKMIVRGRSPGHYQSERRGSASSGPGGSSGTLGSYSGGPVPEYGPGPSIMGSGYGAGGYDPRSAHHYGTTRHHDMQMDQVMSAEQCKAIENTKGYQYYPAPIYEGAESRGEIAIFPRSDQDNMIPSIARVELPGSRLKNESEGSLPSICYPGPSFFGSSCNRFDGKPTSAGYYPVPQPT</sequence>
<feature type="region of interest" description="Disordered" evidence="3">
    <location>
        <begin position="35"/>
        <end position="69"/>
    </location>
</feature>
<dbReference type="InterPro" id="IPR008967">
    <property type="entry name" value="p53-like_TF_DNA-bd_sf"/>
</dbReference>
<keyword evidence="1 2" id="KW-0238">DNA-binding</keyword>
<dbReference type="Proteomes" id="UP000758603">
    <property type="component" value="Unassembled WGS sequence"/>
</dbReference>
<evidence type="ECO:0000313" key="6">
    <source>
        <dbReference type="Proteomes" id="UP000758603"/>
    </source>
</evidence>
<feature type="region of interest" description="Disordered" evidence="3">
    <location>
        <begin position="1"/>
        <end position="21"/>
    </location>
</feature>
<dbReference type="OrthoDB" id="2288358at2759"/>
<reference evidence="5" key="1">
    <citation type="journal article" date="2021" name="Nat. Commun.">
        <title>Genetic determinants of endophytism in the Arabidopsis root mycobiome.</title>
        <authorList>
            <person name="Mesny F."/>
            <person name="Miyauchi S."/>
            <person name="Thiergart T."/>
            <person name="Pickel B."/>
            <person name="Atanasova L."/>
            <person name="Karlsson M."/>
            <person name="Huettel B."/>
            <person name="Barry K.W."/>
            <person name="Haridas S."/>
            <person name="Chen C."/>
            <person name="Bauer D."/>
            <person name="Andreopoulos W."/>
            <person name="Pangilinan J."/>
            <person name="LaButti K."/>
            <person name="Riley R."/>
            <person name="Lipzen A."/>
            <person name="Clum A."/>
            <person name="Drula E."/>
            <person name="Henrissat B."/>
            <person name="Kohler A."/>
            <person name="Grigoriev I.V."/>
            <person name="Martin F.M."/>
            <person name="Hacquard S."/>
        </authorList>
    </citation>
    <scope>NUCLEOTIDE SEQUENCE</scope>
    <source>
        <strain evidence="5">MPI-SDFR-AT-0073</strain>
    </source>
</reference>
<dbReference type="PANTHER" id="PTHR35144:SF2">
    <property type="entry name" value="MEIOSIS-SPECIFIC TRANSCRIPTION FACTOR NDT80"/>
    <property type="match status" value="1"/>
</dbReference>
<dbReference type="GO" id="GO:0003677">
    <property type="term" value="F:DNA binding"/>
    <property type="evidence" value="ECO:0007669"/>
    <property type="project" value="UniProtKB-KW"/>
</dbReference>
<evidence type="ECO:0000256" key="2">
    <source>
        <dbReference type="PROSITE-ProRule" id="PRU00850"/>
    </source>
</evidence>
<feature type="compositionally biased region" description="Basic and acidic residues" evidence="3">
    <location>
        <begin position="201"/>
        <end position="215"/>
    </location>
</feature>
<comment type="caution">
    <text evidence="5">The sequence shown here is derived from an EMBL/GenBank/DDBJ whole genome shotgun (WGS) entry which is preliminary data.</text>
</comment>
<dbReference type="GO" id="GO:0045944">
    <property type="term" value="P:positive regulation of transcription by RNA polymerase II"/>
    <property type="evidence" value="ECO:0007669"/>
    <property type="project" value="TreeGrafter"/>
</dbReference>
<feature type="compositionally biased region" description="Polar residues" evidence="3">
    <location>
        <begin position="1"/>
        <end position="10"/>
    </location>
</feature>
<evidence type="ECO:0000256" key="3">
    <source>
        <dbReference type="SAM" id="MobiDB-lite"/>
    </source>
</evidence>
<dbReference type="GO" id="GO:0000228">
    <property type="term" value="C:nuclear chromosome"/>
    <property type="evidence" value="ECO:0007669"/>
    <property type="project" value="TreeGrafter"/>
</dbReference>
<name>A0A9P8UWV4_9PEZI</name>
<dbReference type="Gene3D" id="2.60.40.1390">
    <property type="entry name" value="NDT80 DNA-binding domain"/>
    <property type="match status" value="1"/>
</dbReference>
<dbReference type="InterPro" id="IPR052605">
    <property type="entry name" value="Fungal_trans_regulator"/>
</dbReference>
<dbReference type="PANTHER" id="PTHR35144">
    <property type="entry name" value="MEIOSIS-SPECIFIC TRANSCRIPTION FACTOR NDT80"/>
    <property type="match status" value="1"/>
</dbReference>
<dbReference type="GO" id="GO:0003700">
    <property type="term" value="F:DNA-binding transcription factor activity"/>
    <property type="evidence" value="ECO:0007669"/>
    <property type="project" value="UniProtKB-UniRule"/>
</dbReference>
<dbReference type="RefSeq" id="XP_045963794.1">
    <property type="nucleotide sequence ID" value="XM_046095663.1"/>
</dbReference>
<feature type="region of interest" description="Disordered" evidence="3">
    <location>
        <begin position="322"/>
        <end position="368"/>
    </location>
</feature>
<dbReference type="GO" id="GO:0051321">
    <property type="term" value="P:meiotic cell cycle"/>
    <property type="evidence" value="ECO:0007669"/>
    <property type="project" value="TreeGrafter"/>
</dbReference>
<dbReference type="GeneID" id="70124556"/>
<feature type="DNA-binding region" description="NDT80" evidence="2">
    <location>
        <begin position="60"/>
        <end position="336"/>
    </location>
</feature>
<dbReference type="SUPFAM" id="SSF49417">
    <property type="entry name" value="p53-like transcription factors"/>
    <property type="match status" value="1"/>
</dbReference>
<feature type="region of interest" description="Disordered" evidence="3">
    <location>
        <begin position="197"/>
        <end position="237"/>
    </location>
</feature>
<dbReference type="InterPro" id="IPR024061">
    <property type="entry name" value="NDT80_DNA-bd_dom"/>
</dbReference>
<dbReference type="AlphaFoldDB" id="A0A9P8UWV4"/>
<accession>A0A9P8UWV4</accession>
<evidence type="ECO:0000259" key="4">
    <source>
        <dbReference type="PROSITE" id="PS51517"/>
    </source>
</evidence>
<dbReference type="InterPro" id="IPR037141">
    <property type="entry name" value="NDT80_DNA-bd_dom_sf"/>
</dbReference>
<keyword evidence="6" id="KW-1185">Reference proteome</keyword>
<organism evidence="5 6">
    <name type="scientific">Truncatella angustata</name>
    <dbReference type="NCBI Taxonomy" id="152316"/>
    <lineage>
        <taxon>Eukaryota</taxon>
        <taxon>Fungi</taxon>
        <taxon>Dikarya</taxon>
        <taxon>Ascomycota</taxon>
        <taxon>Pezizomycotina</taxon>
        <taxon>Sordariomycetes</taxon>
        <taxon>Xylariomycetidae</taxon>
        <taxon>Amphisphaeriales</taxon>
        <taxon>Sporocadaceae</taxon>
        <taxon>Truncatella</taxon>
    </lineage>
</organism>